<keyword evidence="3" id="KW-1185">Reference proteome</keyword>
<reference evidence="3" key="1">
    <citation type="journal article" date="2014" name="Nucleic Acids Res.">
        <title>The evolutionary dynamics of variant antigen genes in Babesia reveal a history of genomic innovation underlying host-parasite interaction.</title>
        <authorList>
            <person name="Jackson A.P."/>
            <person name="Otto T.D."/>
            <person name="Darby A."/>
            <person name="Ramaprasad A."/>
            <person name="Xia D."/>
            <person name="Echaide I.E."/>
            <person name="Farber M."/>
            <person name="Gahlot S."/>
            <person name="Gamble J."/>
            <person name="Gupta D."/>
            <person name="Gupta Y."/>
            <person name="Jackson L."/>
            <person name="Malandrin L."/>
            <person name="Malas T.B."/>
            <person name="Moussa E."/>
            <person name="Nair M."/>
            <person name="Reid A.J."/>
            <person name="Sanders M."/>
            <person name="Sharma J."/>
            <person name="Tracey A."/>
            <person name="Quail M.A."/>
            <person name="Weir W."/>
            <person name="Wastling J.M."/>
            <person name="Hall N."/>
            <person name="Willadsen P."/>
            <person name="Lingelbach K."/>
            <person name="Shiels B."/>
            <person name="Tait A."/>
            <person name="Berriman M."/>
            <person name="Allred D.R."/>
            <person name="Pain A."/>
        </authorList>
    </citation>
    <scope>NUCLEOTIDE SEQUENCE [LARGE SCALE GENOMIC DNA]</scope>
    <source>
        <strain evidence="3">Bond</strain>
    </source>
</reference>
<evidence type="ECO:0000313" key="3">
    <source>
        <dbReference type="Proteomes" id="UP000033188"/>
    </source>
</evidence>
<dbReference type="Proteomes" id="UP000033188">
    <property type="component" value="Chromosome 3"/>
</dbReference>
<protein>
    <submittedName>
        <fullName evidence="2">Uncharacterized protein</fullName>
    </submittedName>
</protein>
<evidence type="ECO:0000313" key="2">
    <source>
        <dbReference type="EMBL" id="CDR97110.1"/>
    </source>
</evidence>
<dbReference type="AlphaFoldDB" id="A0A061DED9"/>
<dbReference type="GeneID" id="24565651"/>
<proteinExistence type="predicted"/>
<feature type="region of interest" description="Disordered" evidence="1">
    <location>
        <begin position="1"/>
        <end position="28"/>
    </location>
</feature>
<name>A0A061DED9_BABBI</name>
<evidence type="ECO:0000256" key="1">
    <source>
        <dbReference type="SAM" id="MobiDB-lite"/>
    </source>
</evidence>
<feature type="compositionally biased region" description="Basic and acidic residues" evidence="1">
    <location>
        <begin position="12"/>
        <end position="28"/>
    </location>
</feature>
<gene>
    <name evidence="2" type="ORF">BBBOND_0310130</name>
</gene>
<dbReference type="VEuPathDB" id="PiroplasmaDB:BBBOND_0310130"/>
<accession>A0A061DED9</accession>
<sequence length="74" mass="7972">MASEAPPASNVTHEDEFSPPGLDHDALHYSKVHQDAVINDSEVPNPLAEVVYNPPIGLSTDEVNRRIIAILTVG</sequence>
<organism evidence="2 3">
    <name type="scientific">Babesia bigemina</name>
    <dbReference type="NCBI Taxonomy" id="5866"/>
    <lineage>
        <taxon>Eukaryota</taxon>
        <taxon>Sar</taxon>
        <taxon>Alveolata</taxon>
        <taxon>Apicomplexa</taxon>
        <taxon>Aconoidasida</taxon>
        <taxon>Piroplasmida</taxon>
        <taxon>Babesiidae</taxon>
        <taxon>Babesia</taxon>
    </lineage>
</organism>
<dbReference type="KEGG" id="bbig:BBBOND_0310130"/>
<dbReference type="EMBL" id="LK391709">
    <property type="protein sequence ID" value="CDR97110.1"/>
    <property type="molecule type" value="Genomic_DNA"/>
</dbReference>
<dbReference type="RefSeq" id="XP_012769296.1">
    <property type="nucleotide sequence ID" value="XM_012913842.1"/>
</dbReference>